<evidence type="ECO:0000313" key="1">
    <source>
        <dbReference type="EMBL" id="RYR51635.1"/>
    </source>
</evidence>
<reference evidence="1 2" key="1">
    <citation type="submission" date="2019-01" db="EMBL/GenBank/DDBJ databases">
        <title>Sequencing of cultivated peanut Arachis hypogaea provides insights into genome evolution and oil improvement.</title>
        <authorList>
            <person name="Chen X."/>
        </authorList>
    </citation>
    <scope>NUCLEOTIDE SEQUENCE [LARGE SCALE GENOMIC DNA]</scope>
    <source>
        <strain evidence="2">cv. Fuhuasheng</strain>
        <tissue evidence="1">Leaves</tissue>
    </source>
</reference>
<dbReference type="InterPro" id="IPR012340">
    <property type="entry name" value="NA-bd_OB-fold"/>
</dbReference>
<protein>
    <recommendedName>
        <fullName evidence="3">Replication factor A C-terminal domain-containing protein</fullName>
    </recommendedName>
</protein>
<evidence type="ECO:0008006" key="3">
    <source>
        <dbReference type="Google" id="ProtNLM"/>
    </source>
</evidence>
<proteinExistence type="predicted"/>
<dbReference type="AlphaFoldDB" id="A0A445CL15"/>
<name>A0A445CL15_ARAHY</name>
<organism evidence="1 2">
    <name type="scientific">Arachis hypogaea</name>
    <name type="common">Peanut</name>
    <dbReference type="NCBI Taxonomy" id="3818"/>
    <lineage>
        <taxon>Eukaryota</taxon>
        <taxon>Viridiplantae</taxon>
        <taxon>Streptophyta</taxon>
        <taxon>Embryophyta</taxon>
        <taxon>Tracheophyta</taxon>
        <taxon>Spermatophyta</taxon>
        <taxon>Magnoliopsida</taxon>
        <taxon>eudicotyledons</taxon>
        <taxon>Gunneridae</taxon>
        <taxon>Pentapetalae</taxon>
        <taxon>rosids</taxon>
        <taxon>fabids</taxon>
        <taxon>Fabales</taxon>
        <taxon>Fabaceae</taxon>
        <taxon>Papilionoideae</taxon>
        <taxon>50 kb inversion clade</taxon>
        <taxon>dalbergioids sensu lato</taxon>
        <taxon>Dalbergieae</taxon>
        <taxon>Pterocarpus clade</taxon>
        <taxon>Arachis</taxon>
    </lineage>
</organism>
<dbReference type="Gene3D" id="2.40.50.140">
    <property type="entry name" value="Nucleic acid-binding proteins"/>
    <property type="match status" value="1"/>
</dbReference>
<accession>A0A445CL15</accession>
<comment type="caution">
    <text evidence="1">The sequence shown here is derived from an EMBL/GenBank/DDBJ whole genome shotgun (WGS) entry which is preliminary data.</text>
</comment>
<evidence type="ECO:0000313" key="2">
    <source>
        <dbReference type="Proteomes" id="UP000289738"/>
    </source>
</evidence>
<sequence length="256" mass="29268">MTPRYRIKLGVIDDSDCACYVVFDNEAKQVLEESCVEILDPLLLKGDLSDTPTLLLNLIDKIFLFIIEVQIYDISYFSPSYKVKKMTNNVDLINKFKETHPIQIDVDYPGALFLISKTSSIIEGEKVEGTKNLLLEFSIEVAANDESEFDYPRSRKIRRWKEIPQLARRSRLRKKLENLDAHKMTNNVDLINKFKEAHPIQMDVDYTGGLFPISKTSTIIEGEKVKGTKNLLLEFSNEVTANDESELLESAITPTK</sequence>
<keyword evidence="2" id="KW-1185">Reference proteome</keyword>
<dbReference type="Proteomes" id="UP000289738">
    <property type="component" value="Chromosome A06"/>
</dbReference>
<dbReference type="EMBL" id="SDMP01000006">
    <property type="protein sequence ID" value="RYR51635.1"/>
    <property type="molecule type" value="Genomic_DNA"/>
</dbReference>
<gene>
    <name evidence="1" type="ORF">Ahy_A06g026613</name>
</gene>